<dbReference type="Proteomes" id="UP000001292">
    <property type="component" value="Unassembled WGS sequence"/>
</dbReference>
<sequence length="83" mass="9073">MRCTLMAFCATMSLVRRMNTMIKQGAALPFNTSSCYVNATKRRAMNAIGVVEMLIRKPGKTDNGSDANDAVLYATVGPKRVEI</sequence>
<evidence type="ECO:0000313" key="2">
    <source>
        <dbReference type="Proteomes" id="UP000001292"/>
    </source>
</evidence>
<reference evidence="1 2" key="1">
    <citation type="journal article" date="2007" name="Nature">
        <title>Evolution of genes and genomes on the Drosophila phylogeny.</title>
        <authorList>
            <consortium name="Drosophila 12 Genomes Consortium"/>
            <person name="Clark A.G."/>
            <person name="Eisen M.B."/>
            <person name="Smith D.R."/>
            <person name="Bergman C.M."/>
            <person name="Oliver B."/>
            <person name="Markow T.A."/>
            <person name="Kaufman T.C."/>
            <person name="Kellis M."/>
            <person name="Gelbart W."/>
            <person name="Iyer V.N."/>
            <person name="Pollard D.A."/>
            <person name="Sackton T.B."/>
            <person name="Larracuente A.M."/>
            <person name="Singh N.D."/>
            <person name="Abad J.P."/>
            <person name="Abt D.N."/>
            <person name="Adryan B."/>
            <person name="Aguade M."/>
            <person name="Akashi H."/>
            <person name="Anderson W.W."/>
            <person name="Aquadro C.F."/>
            <person name="Ardell D.H."/>
            <person name="Arguello R."/>
            <person name="Artieri C.G."/>
            <person name="Barbash D.A."/>
            <person name="Barker D."/>
            <person name="Barsanti P."/>
            <person name="Batterham P."/>
            <person name="Batzoglou S."/>
            <person name="Begun D."/>
            <person name="Bhutkar A."/>
            <person name="Blanco E."/>
            <person name="Bosak S.A."/>
            <person name="Bradley R.K."/>
            <person name="Brand A.D."/>
            <person name="Brent M.R."/>
            <person name="Brooks A.N."/>
            <person name="Brown R.H."/>
            <person name="Butlin R.K."/>
            <person name="Caggese C."/>
            <person name="Calvi B.R."/>
            <person name="Bernardo de Carvalho A."/>
            <person name="Caspi A."/>
            <person name="Castrezana S."/>
            <person name="Celniker S.E."/>
            <person name="Chang J.L."/>
            <person name="Chapple C."/>
            <person name="Chatterji S."/>
            <person name="Chinwalla A."/>
            <person name="Civetta A."/>
            <person name="Clifton S.W."/>
            <person name="Comeron J.M."/>
            <person name="Costello J.C."/>
            <person name="Coyne J.A."/>
            <person name="Daub J."/>
            <person name="David R.G."/>
            <person name="Delcher A.L."/>
            <person name="Delehaunty K."/>
            <person name="Do C.B."/>
            <person name="Ebling H."/>
            <person name="Edwards K."/>
            <person name="Eickbush T."/>
            <person name="Evans J.D."/>
            <person name="Filipski A."/>
            <person name="Findeiss S."/>
            <person name="Freyhult E."/>
            <person name="Fulton L."/>
            <person name="Fulton R."/>
            <person name="Garcia A.C."/>
            <person name="Gardiner A."/>
            <person name="Garfield D.A."/>
            <person name="Garvin B.E."/>
            <person name="Gibson G."/>
            <person name="Gilbert D."/>
            <person name="Gnerre S."/>
            <person name="Godfrey J."/>
            <person name="Good R."/>
            <person name="Gotea V."/>
            <person name="Gravely B."/>
            <person name="Greenberg A.J."/>
            <person name="Griffiths-Jones S."/>
            <person name="Gross S."/>
            <person name="Guigo R."/>
            <person name="Gustafson E.A."/>
            <person name="Haerty W."/>
            <person name="Hahn M.W."/>
            <person name="Halligan D.L."/>
            <person name="Halpern A.L."/>
            <person name="Halter G.M."/>
            <person name="Han M.V."/>
            <person name="Heger A."/>
            <person name="Hillier L."/>
            <person name="Hinrichs A.S."/>
            <person name="Holmes I."/>
            <person name="Hoskins R.A."/>
            <person name="Hubisz M.J."/>
            <person name="Hultmark D."/>
            <person name="Huntley M.A."/>
            <person name="Jaffe D.B."/>
            <person name="Jagadeeshan S."/>
            <person name="Jeck W.R."/>
            <person name="Johnson J."/>
            <person name="Jones C.D."/>
            <person name="Jordan W.C."/>
            <person name="Karpen G.H."/>
            <person name="Kataoka E."/>
            <person name="Keightley P.D."/>
            <person name="Kheradpour P."/>
            <person name="Kirkness E.F."/>
            <person name="Koerich L.B."/>
            <person name="Kristiansen K."/>
            <person name="Kudrna D."/>
            <person name="Kulathinal R.J."/>
            <person name="Kumar S."/>
            <person name="Kwok R."/>
            <person name="Lander E."/>
            <person name="Langley C.H."/>
            <person name="Lapoint R."/>
            <person name="Lazzaro B.P."/>
            <person name="Lee S.J."/>
            <person name="Levesque L."/>
            <person name="Li R."/>
            <person name="Lin C.F."/>
            <person name="Lin M.F."/>
            <person name="Lindblad-Toh K."/>
            <person name="Llopart A."/>
            <person name="Long M."/>
            <person name="Low L."/>
            <person name="Lozovsky E."/>
            <person name="Lu J."/>
            <person name="Luo M."/>
            <person name="Machado C.A."/>
            <person name="Makalowski W."/>
            <person name="Marzo M."/>
            <person name="Matsuda M."/>
            <person name="Matzkin L."/>
            <person name="McAllister B."/>
            <person name="McBride C.S."/>
            <person name="McKernan B."/>
            <person name="McKernan K."/>
            <person name="Mendez-Lago M."/>
            <person name="Minx P."/>
            <person name="Mollenhauer M.U."/>
            <person name="Montooth K."/>
            <person name="Mount S.M."/>
            <person name="Mu X."/>
            <person name="Myers E."/>
            <person name="Negre B."/>
            <person name="Newfeld S."/>
            <person name="Nielsen R."/>
            <person name="Noor M.A."/>
            <person name="O'Grady P."/>
            <person name="Pachter L."/>
            <person name="Papaceit M."/>
            <person name="Parisi M.J."/>
            <person name="Parisi M."/>
            <person name="Parts L."/>
            <person name="Pedersen J.S."/>
            <person name="Pesole G."/>
            <person name="Phillippy A.M."/>
            <person name="Ponting C.P."/>
            <person name="Pop M."/>
            <person name="Porcelli D."/>
            <person name="Powell J.R."/>
            <person name="Prohaska S."/>
            <person name="Pruitt K."/>
            <person name="Puig M."/>
            <person name="Quesneville H."/>
            <person name="Ram K.R."/>
            <person name="Rand D."/>
            <person name="Rasmussen M.D."/>
            <person name="Reed L.K."/>
            <person name="Reenan R."/>
            <person name="Reily A."/>
            <person name="Remington K.A."/>
            <person name="Rieger T.T."/>
            <person name="Ritchie M.G."/>
            <person name="Robin C."/>
            <person name="Rogers Y.H."/>
            <person name="Rohde C."/>
            <person name="Rozas J."/>
            <person name="Rubenfield M.J."/>
            <person name="Ruiz A."/>
            <person name="Russo S."/>
            <person name="Salzberg S.L."/>
            <person name="Sanchez-Gracia A."/>
            <person name="Saranga D.J."/>
            <person name="Sato H."/>
            <person name="Schaeffer S.W."/>
            <person name="Schatz M.C."/>
            <person name="Schlenke T."/>
            <person name="Schwartz R."/>
            <person name="Segarra C."/>
            <person name="Singh R.S."/>
            <person name="Sirot L."/>
            <person name="Sirota M."/>
            <person name="Sisneros N.B."/>
            <person name="Smith C.D."/>
            <person name="Smith T.F."/>
            <person name="Spieth J."/>
            <person name="Stage D.E."/>
            <person name="Stark A."/>
            <person name="Stephan W."/>
            <person name="Strausberg R.L."/>
            <person name="Strempel S."/>
            <person name="Sturgill D."/>
            <person name="Sutton G."/>
            <person name="Sutton G.G."/>
            <person name="Tao W."/>
            <person name="Teichmann S."/>
            <person name="Tobari Y.N."/>
            <person name="Tomimura Y."/>
            <person name="Tsolas J.M."/>
            <person name="Valente V.L."/>
            <person name="Venter E."/>
            <person name="Venter J.C."/>
            <person name="Vicario S."/>
            <person name="Vieira F.G."/>
            <person name="Vilella A.J."/>
            <person name="Villasante A."/>
            <person name="Walenz B."/>
            <person name="Wang J."/>
            <person name="Wasserman M."/>
            <person name="Watts T."/>
            <person name="Wilson D."/>
            <person name="Wilson R.K."/>
            <person name="Wing R.A."/>
            <person name="Wolfner M.F."/>
            <person name="Wong A."/>
            <person name="Wong G.K."/>
            <person name="Wu C.I."/>
            <person name="Wu G."/>
            <person name="Yamamoto D."/>
            <person name="Yang H.P."/>
            <person name="Yang S.P."/>
            <person name="Yorke J.A."/>
            <person name="Yoshida K."/>
            <person name="Zdobnov E."/>
            <person name="Zhang P."/>
            <person name="Zhang Y."/>
            <person name="Zimin A.V."/>
            <person name="Baldwin J."/>
            <person name="Abdouelleil A."/>
            <person name="Abdulkadir J."/>
            <person name="Abebe A."/>
            <person name="Abera B."/>
            <person name="Abreu J."/>
            <person name="Acer S.C."/>
            <person name="Aftuck L."/>
            <person name="Alexander A."/>
            <person name="An P."/>
            <person name="Anderson E."/>
            <person name="Anderson S."/>
            <person name="Arachi H."/>
            <person name="Azer M."/>
            <person name="Bachantsang P."/>
            <person name="Barry A."/>
            <person name="Bayul T."/>
            <person name="Berlin A."/>
            <person name="Bessette D."/>
            <person name="Bloom T."/>
            <person name="Blye J."/>
            <person name="Boguslavskiy L."/>
            <person name="Bonnet C."/>
            <person name="Boukhgalter B."/>
            <person name="Bourzgui I."/>
            <person name="Brown A."/>
            <person name="Cahill P."/>
            <person name="Channer S."/>
            <person name="Cheshatsang Y."/>
            <person name="Chuda L."/>
            <person name="Citroen M."/>
            <person name="Collymore A."/>
            <person name="Cooke P."/>
            <person name="Costello M."/>
            <person name="D'Aco K."/>
            <person name="Daza R."/>
            <person name="De Haan G."/>
            <person name="DeGray S."/>
            <person name="DeMaso C."/>
            <person name="Dhargay N."/>
            <person name="Dooley K."/>
            <person name="Dooley E."/>
            <person name="Doricent M."/>
            <person name="Dorje P."/>
            <person name="Dorjee K."/>
            <person name="Dupes A."/>
            <person name="Elong R."/>
            <person name="Falk J."/>
            <person name="Farina A."/>
            <person name="Faro S."/>
            <person name="Ferguson D."/>
            <person name="Fisher S."/>
            <person name="Foley C.D."/>
            <person name="Franke A."/>
            <person name="Friedrich D."/>
            <person name="Gadbois L."/>
            <person name="Gearin G."/>
            <person name="Gearin C.R."/>
            <person name="Giannoukos G."/>
            <person name="Goode T."/>
            <person name="Graham J."/>
            <person name="Grandbois E."/>
            <person name="Grewal S."/>
            <person name="Gyaltsen K."/>
            <person name="Hafez N."/>
            <person name="Hagos B."/>
            <person name="Hall J."/>
            <person name="Henson C."/>
            <person name="Hollinger A."/>
            <person name="Honan T."/>
            <person name="Huard M.D."/>
            <person name="Hughes L."/>
            <person name="Hurhula B."/>
            <person name="Husby M.E."/>
            <person name="Kamat A."/>
            <person name="Kanga B."/>
            <person name="Kashin S."/>
            <person name="Khazanovich D."/>
            <person name="Kisner P."/>
            <person name="Lance K."/>
            <person name="Lara M."/>
            <person name="Lee W."/>
            <person name="Lennon N."/>
            <person name="Letendre F."/>
            <person name="LeVine R."/>
            <person name="Lipovsky A."/>
            <person name="Liu X."/>
            <person name="Liu J."/>
            <person name="Liu S."/>
            <person name="Lokyitsang T."/>
            <person name="Lokyitsang Y."/>
            <person name="Lubonja R."/>
            <person name="Lui A."/>
            <person name="MacDonald P."/>
            <person name="Magnisalis V."/>
            <person name="Maru K."/>
            <person name="Matthews C."/>
            <person name="McCusker W."/>
            <person name="McDonough S."/>
            <person name="Mehta T."/>
            <person name="Meldrim J."/>
            <person name="Meneus L."/>
            <person name="Mihai O."/>
            <person name="Mihalev A."/>
            <person name="Mihova T."/>
            <person name="Mittelman R."/>
            <person name="Mlenga V."/>
            <person name="Montmayeur A."/>
            <person name="Mulrain L."/>
            <person name="Navidi A."/>
            <person name="Naylor J."/>
            <person name="Negash T."/>
            <person name="Nguyen T."/>
            <person name="Nguyen N."/>
            <person name="Nicol R."/>
            <person name="Norbu C."/>
            <person name="Norbu N."/>
            <person name="Novod N."/>
            <person name="O'Neill B."/>
            <person name="Osman S."/>
            <person name="Markiewicz E."/>
            <person name="Oyono O.L."/>
            <person name="Patti C."/>
            <person name="Phunkhang P."/>
            <person name="Pierre F."/>
            <person name="Priest M."/>
            <person name="Raghuraman S."/>
            <person name="Rege F."/>
            <person name="Reyes R."/>
            <person name="Rise C."/>
            <person name="Rogov P."/>
            <person name="Ross K."/>
            <person name="Ryan E."/>
            <person name="Settipalli S."/>
            <person name="Shea T."/>
            <person name="Sherpa N."/>
            <person name="Shi L."/>
            <person name="Shih D."/>
            <person name="Sparrow T."/>
            <person name="Spaulding J."/>
            <person name="Stalker J."/>
            <person name="Stange-Thomann N."/>
            <person name="Stavropoulos S."/>
            <person name="Stone C."/>
            <person name="Strader C."/>
            <person name="Tesfaye S."/>
            <person name="Thomson T."/>
            <person name="Thoulutsang Y."/>
            <person name="Thoulutsang D."/>
            <person name="Topham K."/>
            <person name="Topping I."/>
            <person name="Tsamla T."/>
            <person name="Vassiliev H."/>
            <person name="Vo A."/>
            <person name="Wangchuk T."/>
            <person name="Wangdi T."/>
            <person name="Weiand M."/>
            <person name="Wilkinson J."/>
            <person name="Wilson A."/>
            <person name="Yadav S."/>
            <person name="Young G."/>
            <person name="Yu Q."/>
            <person name="Zembek L."/>
            <person name="Zhong D."/>
            <person name="Zimmer A."/>
            <person name="Zwirko Z."/>
            <person name="Jaffe D.B."/>
            <person name="Alvarez P."/>
            <person name="Brockman W."/>
            <person name="Butler J."/>
            <person name="Chin C."/>
            <person name="Gnerre S."/>
            <person name="Grabherr M."/>
            <person name="Kleber M."/>
            <person name="Mauceli E."/>
            <person name="MacCallum I."/>
        </authorList>
    </citation>
    <scope>NUCLEOTIDE SEQUENCE [LARGE SCALE GENOMIC DNA]</scope>
    <source>
        <strain evidence="2">Rob3c / Tucson 14021-0248.25</strain>
    </source>
</reference>
<evidence type="ECO:0000313" key="1">
    <source>
        <dbReference type="EMBL" id="EDW45627.1"/>
    </source>
</evidence>
<accession>B4IDG9</accession>
<name>B4IDG9_DROSE</name>
<gene>
    <name evidence="1" type="primary">Dsec\GM11374</name>
    <name evidence="1" type="ORF">Dsec_GM11374</name>
</gene>
<proteinExistence type="predicted"/>
<dbReference type="HOGENOM" id="CLU_2545024_0_0_1"/>
<protein>
    <submittedName>
        <fullName evidence="1">GM11374</fullName>
    </submittedName>
</protein>
<dbReference type="AlphaFoldDB" id="B4IDG9"/>
<organism evidence="2">
    <name type="scientific">Drosophila sechellia</name>
    <name type="common">Fruit fly</name>
    <dbReference type="NCBI Taxonomy" id="7238"/>
    <lineage>
        <taxon>Eukaryota</taxon>
        <taxon>Metazoa</taxon>
        <taxon>Ecdysozoa</taxon>
        <taxon>Arthropoda</taxon>
        <taxon>Hexapoda</taxon>
        <taxon>Insecta</taxon>
        <taxon>Pterygota</taxon>
        <taxon>Neoptera</taxon>
        <taxon>Endopterygota</taxon>
        <taxon>Diptera</taxon>
        <taxon>Brachycera</taxon>
        <taxon>Muscomorpha</taxon>
        <taxon>Ephydroidea</taxon>
        <taxon>Drosophilidae</taxon>
        <taxon>Drosophila</taxon>
        <taxon>Sophophora</taxon>
    </lineage>
</organism>
<keyword evidence="2" id="KW-1185">Reference proteome</keyword>
<dbReference type="PhylomeDB" id="B4IDG9"/>
<dbReference type="EMBL" id="CH480830">
    <property type="protein sequence ID" value="EDW45627.1"/>
    <property type="molecule type" value="Genomic_DNA"/>
</dbReference>